<dbReference type="GeneID" id="26640685"/>
<dbReference type="KEGG" id="vg:26640685"/>
<dbReference type="Proteomes" id="UP000204216">
    <property type="component" value="Segment"/>
</dbReference>
<evidence type="ECO:0000313" key="2">
    <source>
        <dbReference type="Proteomes" id="UP000204216"/>
    </source>
</evidence>
<proteinExistence type="predicted"/>
<gene>
    <name evidence="1" type="ORF">POPTART_10</name>
</gene>
<dbReference type="RefSeq" id="YP_009214370.1">
    <property type="nucleotide sequence ID" value="NC_028961.1"/>
</dbReference>
<evidence type="ECO:0000313" key="1">
    <source>
        <dbReference type="EMBL" id="ALA48558.1"/>
    </source>
</evidence>
<protein>
    <submittedName>
        <fullName evidence="1">Tail terminator</fullName>
    </submittedName>
</protein>
<dbReference type="OrthoDB" id="15924at10239"/>
<organism evidence="1 2">
    <name type="scientific">Mycobacterium phage PopTart</name>
    <dbReference type="NCBI Taxonomy" id="1698712"/>
    <lineage>
        <taxon>Viruses</taxon>
        <taxon>Duplodnaviria</taxon>
        <taxon>Heunggongvirae</taxon>
        <taxon>Uroviricota</taxon>
        <taxon>Caudoviricetes</taxon>
        <taxon>Gracegardnervirinae</taxon>
        <taxon>Cheoctovirus</taxon>
        <taxon>Cheoctovirus poptart</taxon>
    </lineage>
</organism>
<name>A0A0K2FP40_9CAUD</name>
<accession>A0A0K2FP40</accession>
<sequence length="135" mass="14664">MAIDSAPSIHRVLVEWLSPLGKVSTRRVANDPLPHRVVRRVDGVDVPEVAQDVAVVSVHTFAAGDAAADVEAGLTHQRMIEMALNPLTLITLPGGVLVTIDYCRSLMAPIPVEYSDDPHVVRYVGRYEVGLPYLS</sequence>
<keyword evidence="2" id="KW-1185">Reference proteome</keyword>
<dbReference type="EMBL" id="KT281792">
    <property type="protein sequence ID" value="ALA48558.1"/>
    <property type="molecule type" value="Genomic_DNA"/>
</dbReference>
<reference evidence="1 2" key="1">
    <citation type="submission" date="2015-07" db="EMBL/GenBank/DDBJ databases">
        <authorList>
            <person name="Govender S."/>
            <person name="Catinas O."/>
            <person name="Khaba T."/>
            <person name="Moti D."/>
            <person name="Rampersad S."/>
            <person name="Larsen M.H."/>
            <person name="Russell D.A."/>
            <person name="Bowman C.A."/>
            <person name="Pope W.H."/>
            <person name="Mavrich T.N."/>
            <person name="Guerrero C.A."/>
            <person name="Jacobs-Sera D."/>
            <person name="Hendrix R.W."/>
            <person name="Hatfull G.F."/>
        </authorList>
    </citation>
    <scope>NUCLEOTIDE SEQUENCE [LARGE SCALE GENOMIC DNA]</scope>
</reference>